<dbReference type="PANTHER" id="PTHR42776">
    <property type="entry name" value="SERINE PEPTIDASE S9 FAMILY MEMBER"/>
    <property type="match status" value="1"/>
</dbReference>
<organism evidence="4 5">
    <name type="scientific">Massilia aerilata</name>
    <dbReference type="NCBI Taxonomy" id="453817"/>
    <lineage>
        <taxon>Bacteria</taxon>
        <taxon>Pseudomonadati</taxon>
        <taxon>Pseudomonadota</taxon>
        <taxon>Betaproteobacteria</taxon>
        <taxon>Burkholderiales</taxon>
        <taxon>Oxalobacteraceae</taxon>
        <taxon>Telluria group</taxon>
        <taxon>Massilia</taxon>
    </lineage>
</organism>
<dbReference type="GO" id="GO:0016787">
    <property type="term" value="F:hydrolase activity"/>
    <property type="evidence" value="ECO:0007669"/>
    <property type="project" value="UniProtKB-KW"/>
</dbReference>
<dbReference type="RefSeq" id="WP_379770428.1">
    <property type="nucleotide sequence ID" value="NZ_JBHSMZ010000006.1"/>
</dbReference>
<evidence type="ECO:0000256" key="2">
    <source>
        <dbReference type="SAM" id="SignalP"/>
    </source>
</evidence>
<evidence type="ECO:0000256" key="1">
    <source>
        <dbReference type="ARBA" id="ARBA00022801"/>
    </source>
</evidence>
<proteinExistence type="predicted"/>
<dbReference type="InterPro" id="IPR029058">
    <property type="entry name" value="AB_hydrolase_fold"/>
</dbReference>
<evidence type="ECO:0000313" key="4">
    <source>
        <dbReference type="EMBL" id="MFC5549000.1"/>
    </source>
</evidence>
<keyword evidence="5" id="KW-1185">Reference proteome</keyword>
<reference evidence="5" key="1">
    <citation type="journal article" date="2019" name="Int. J. Syst. Evol. Microbiol.">
        <title>The Global Catalogue of Microorganisms (GCM) 10K type strain sequencing project: providing services to taxonomists for standard genome sequencing and annotation.</title>
        <authorList>
            <consortium name="The Broad Institute Genomics Platform"/>
            <consortium name="The Broad Institute Genome Sequencing Center for Infectious Disease"/>
            <person name="Wu L."/>
            <person name="Ma J."/>
        </authorList>
    </citation>
    <scope>NUCLEOTIDE SEQUENCE [LARGE SCALE GENOMIC DNA]</scope>
    <source>
        <strain evidence="5">CGMCC 4.5798</strain>
    </source>
</reference>
<dbReference type="SUPFAM" id="SSF53474">
    <property type="entry name" value="alpha/beta-Hydrolases"/>
    <property type="match status" value="1"/>
</dbReference>
<evidence type="ECO:0000313" key="5">
    <source>
        <dbReference type="Proteomes" id="UP001596086"/>
    </source>
</evidence>
<protein>
    <submittedName>
        <fullName evidence="4">Alpha/beta hydrolase family protein</fullName>
        <ecNumber evidence="4">3.4.-.-</ecNumber>
    </submittedName>
</protein>
<keyword evidence="1 4" id="KW-0378">Hydrolase</keyword>
<dbReference type="Proteomes" id="UP001596086">
    <property type="component" value="Unassembled WGS sequence"/>
</dbReference>
<dbReference type="EMBL" id="JBHSMZ010000006">
    <property type="protein sequence ID" value="MFC5549000.1"/>
    <property type="molecule type" value="Genomic_DNA"/>
</dbReference>
<feature type="domain" description="Peptidase S9 prolyl oligopeptidase catalytic" evidence="3">
    <location>
        <begin position="458"/>
        <end position="674"/>
    </location>
</feature>
<dbReference type="SUPFAM" id="SSF82171">
    <property type="entry name" value="DPP6 N-terminal domain-like"/>
    <property type="match status" value="1"/>
</dbReference>
<dbReference type="InterPro" id="IPR001375">
    <property type="entry name" value="Peptidase_S9_cat"/>
</dbReference>
<dbReference type="InterPro" id="IPR011042">
    <property type="entry name" value="6-blade_b-propeller_TolB-like"/>
</dbReference>
<dbReference type="EC" id="3.4.-.-" evidence="4"/>
<accession>A0ABW0RZL0</accession>
<comment type="caution">
    <text evidence="4">The sequence shown here is derived from an EMBL/GenBank/DDBJ whole genome shotgun (WGS) entry which is preliminary data.</text>
</comment>
<sequence>MHIRFSRVGAAVLRYAFVLHLSLLAAASSSAGEQPVPIAAFFGNVSMSNARLSPDGKRLAMLVNNEQGHDQLGVVTLADKSIKVVAGFSNADVGHFEWVNNERLLYDSRDKNTAPGEERYAPGLFAVNIDGGVRRQLVEVSGRSFVSSGASSEREKMPWNTFMLDQPGAQDSNWVYVEKVHFGSDHSVEAVELIRLDTVSGRTDPVPEPGQGRARAWWLDAKGRPALATTVDGKLEMLHYLDPKDGRWRKLATQDAYLGGKDAFTPLGFSPEGSLYVVGRPHRDKAAPFVYDLATGKMAARPLVDLEAFDFSGELVVSAGKLLGIRYTADTVGVAWFDPAMKEAQAAVDRLLPGHVNVLSVGLRSETPFVLVRSWSDRQPGVFLLFDRQTGKLSRLGSSRPAIDPARMAAQDLTIVTARDGRTIPTWLTVPNNSAGKKLPMVVLVHGGPYVRGRQWGWDSESQFLASRGYLVLEPEFRGSTGYGEAHFRAGWKQWGLAMQDDIADATRWAIAQGMADPQRICIAGASYGGYATLMGLIRDPDLYKCGIDWVGVTDIELLYTGSWTRDSDTSDAYKRYGMPTLVGDPAKDAAQFAATSPLKQAVRLTQPLLLAYGGADLRVPLYHGRKLFDAVKRSNKDVEWVVYDDEAHGWKLVETRLDFWGRVETFLRKNIGKAGQ</sequence>
<name>A0ABW0RZL0_9BURK</name>
<feature type="chain" id="PRO_5046046213" evidence="2">
    <location>
        <begin position="32"/>
        <end position="677"/>
    </location>
</feature>
<keyword evidence="2" id="KW-0732">Signal</keyword>
<feature type="signal peptide" evidence="2">
    <location>
        <begin position="1"/>
        <end position="31"/>
    </location>
</feature>
<dbReference type="Gene3D" id="2.120.10.30">
    <property type="entry name" value="TolB, C-terminal domain"/>
    <property type="match status" value="1"/>
</dbReference>
<dbReference type="PANTHER" id="PTHR42776:SF27">
    <property type="entry name" value="DIPEPTIDYL PEPTIDASE FAMILY MEMBER 6"/>
    <property type="match status" value="1"/>
</dbReference>
<evidence type="ECO:0000259" key="3">
    <source>
        <dbReference type="Pfam" id="PF00326"/>
    </source>
</evidence>
<gene>
    <name evidence="4" type="ORF">ACFPO9_10770</name>
</gene>
<dbReference type="Gene3D" id="3.40.50.1820">
    <property type="entry name" value="alpha/beta hydrolase"/>
    <property type="match status" value="1"/>
</dbReference>
<dbReference type="Pfam" id="PF00326">
    <property type="entry name" value="Peptidase_S9"/>
    <property type="match status" value="1"/>
</dbReference>